<dbReference type="Pfam" id="PF06199">
    <property type="entry name" value="Phage_tail_2"/>
    <property type="match status" value="1"/>
</dbReference>
<dbReference type="InterPro" id="IPR011855">
    <property type="entry name" value="Phgtail_TP901_1"/>
</dbReference>
<keyword evidence="2" id="KW-1185">Reference proteome</keyword>
<dbReference type="RefSeq" id="WP_168239256.1">
    <property type="nucleotide sequence ID" value="NZ_CP050995.1"/>
</dbReference>
<sequence>MMEQIKGEENLFYIKKNNTWVPVACLTASPINEQSETISTTTRENAGWNTDLVTNQSYTIELSGMMIKDDVDSGNNVISYRELRSYKRNRVLIEWMRKTLSGYYVDSGKAHITTISDNDAAGEFISFNATLLGYGKPEESETRVYVLSDKTKTDIYTHDDNKTVIQIK</sequence>
<evidence type="ECO:0000313" key="1">
    <source>
        <dbReference type="EMBL" id="QIY92248.1"/>
    </source>
</evidence>
<organism evidence="1 2">
    <name type="scientific">Chryseobacterium gallinarum</name>
    <dbReference type="NCBI Taxonomy" id="1324352"/>
    <lineage>
        <taxon>Bacteria</taxon>
        <taxon>Pseudomonadati</taxon>
        <taxon>Bacteroidota</taxon>
        <taxon>Flavobacteriia</taxon>
        <taxon>Flavobacteriales</taxon>
        <taxon>Weeksellaceae</taxon>
        <taxon>Chryseobacterium group</taxon>
        <taxon>Chryseobacterium</taxon>
    </lineage>
</organism>
<evidence type="ECO:0000313" key="2">
    <source>
        <dbReference type="Proteomes" id="UP000501570"/>
    </source>
</evidence>
<proteinExistence type="predicted"/>
<reference evidence="1 2" key="1">
    <citation type="submission" date="2019-09" db="EMBL/GenBank/DDBJ databases">
        <title>FDA dAtabase for Regulatory Grade micrObial Sequences (FDA-ARGOS): Supporting development and validation of Infectious Disease Dx tests.</title>
        <authorList>
            <person name="Sciortino C."/>
            <person name="Tallon L."/>
            <person name="Sadzewicz L."/>
            <person name="Vavikolanu K."/>
            <person name="Mehta A."/>
            <person name="Aluvathingal J."/>
            <person name="Nadendla S."/>
            <person name="Nandy P."/>
            <person name="Geyer C."/>
            <person name="Yan Y."/>
            <person name="Sichtig H."/>
        </authorList>
    </citation>
    <scope>NUCLEOTIDE SEQUENCE [LARGE SCALE GENOMIC DNA]</scope>
    <source>
        <strain evidence="1 2">FDAARGOS_636</strain>
    </source>
</reference>
<accession>A0ABX6KUG1</accession>
<gene>
    <name evidence="1" type="ORF">FOB44_16955</name>
</gene>
<dbReference type="NCBIfam" id="NF047353">
    <property type="entry name" value="tube_lmo2291"/>
    <property type="match status" value="1"/>
</dbReference>
<name>A0ABX6KUG1_CHRGL</name>
<dbReference type="EMBL" id="CP050995">
    <property type="protein sequence ID" value="QIY92248.1"/>
    <property type="molecule type" value="Genomic_DNA"/>
</dbReference>
<protein>
    <submittedName>
        <fullName evidence="1">Uncharacterized protein</fullName>
    </submittedName>
</protein>
<dbReference type="Proteomes" id="UP000501570">
    <property type="component" value="Chromosome"/>
</dbReference>